<reference evidence="1 2" key="1">
    <citation type="journal article" date="2015" name="Stand. Genomic Sci.">
        <title>Genomic Encyclopedia of Bacterial and Archaeal Type Strains, Phase III: the genomes of soil and plant-associated and newly described type strains.</title>
        <authorList>
            <person name="Whitman W.B."/>
            <person name="Woyke T."/>
            <person name="Klenk H.P."/>
            <person name="Zhou Y."/>
            <person name="Lilburn T.G."/>
            <person name="Beck B.J."/>
            <person name="De Vos P."/>
            <person name="Vandamme P."/>
            <person name="Eisen J.A."/>
            <person name="Garrity G."/>
            <person name="Hugenholtz P."/>
            <person name="Kyrpides N.C."/>
        </authorList>
    </citation>
    <scope>NUCLEOTIDE SEQUENCE [LARGE SCALE GENOMIC DNA]</scope>
    <source>
        <strain evidence="1 2">CGMCC 1.6855</strain>
    </source>
</reference>
<gene>
    <name evidence="1" type="ORF">IQ31_01997</name>
</gene>
<dbReference type="InterPro" id="IPR018490">
    <property type="entry name" value="cNMP-bd_dom_sf"/>
</dbReference>
<dbReference type="EMBL" id="VLKR01000008">
    <property type="protein sequence ID" value="TWI21181.1"/>
    <property type="molecule type" value="Genomic_DNA"/>
</dbReference>
<dbReference type="Proteomes" id="UP000315908">
    <property type="component" value="Unassembled WGS sequence"/>
</dbReference>
<dbReference type="RefSeq" id="WP_145327854.1">
    <property type="nucleotide sequence ID" value="NZ_JBPFQP010000005.1"/>
</dbReference>
<dbReference type="AlphaFoldDB" id="A0A562MNQ4"/>
<evidence type="ECO:0008006" key="3">
    <source>
        <dbReference type="Google" id="ProtNLM"/>
    </source>
</evidence>
<sequence>MYNPNMNDLSVIKQHLLSHFIYLLKDTGITRLHDEEKLANALQIHYLSPGQRIEQPAPQLFILIHGLLKEYDRSSRKREPCSLVQLLMPDTIWLYNQSAYHFRTRALMPSWLLSLEPSYLHYILNHPQKLKLWLEEHELCYRSKHYLSEFLKTHSNSEDRIHLFLEEYGPYVDFLSDNEISLYAGINSKAVQKLREIAFLYQRFD</sequence>
<accession>A0A562MNQ4</accession>
<evidence type="ECO:0000313" key="1">
    <source>
        <dbReference type="EMBL" id="TWI21181.1"/>
    </source>
</evidence>
<evidence type="ECO:0000313" key="2">
    <source>
        <dbReference type="Proteomes" id="UP000315908"/>
    </source>
</evidence>
<organism evidence="1 2">
    <name type="scientific">Sphingobacterium siyangense</name>
    <dbReference type="NCBI Taxonomy" id="459529"/>
    <lineage>
        <taxon>Bacteria</taxon>
        <taxon>Pseudomonadati</taxon>
        <taxon>Bacteroidota</taxon>
        <taxon>Sphingobacteriia</taxon>
        <taxon>Sphingobacteriales</taxon>
        <taxon>Sphingobacteriaceae</taxon>
        <taxon>Sphingobacterium</taxon>
    </lineage>
</organism>
<protein>
    <recommendedName>
        <fullName evidence="3">CRP-like cAMP-binding protein</fullName>
    </recommendedName>
</protein>
<proteinExistence type="predicted"/>
<name>A0A562MNQ4_9SPHI</name>
<dbReference type="OrthoDB" id="711326at2"/>
<dbReference type="SUPFAM" id="SSF51206">
    <property type="entry name" value="cAMP-binding domain-like"/>
    <property type="match status" value="1"/>
</dbReference>
<comment type="caution">
    <text evidence="1">The sequence shown here is derived from an EMBL/GenBank/DDBJ whole genome shotgun (WGS) entry which is preliminary data.</text>
</comment>